<protein>
    <submittedName>
        <fullName evidence="2">Uncharacterized protein</fullName>
    </submittedName>
</protein>
<gene>
    <name evidence="2" type="ORF">SCF082_LOCUS46910</name>
</gene>
<sequence>MVQKLDFEIAPALLPAVRWHAVVYAGRDVALGENETPHVLPTFVMDLFEQASLEERAEAVIASVTDEALDAWLLSWPSWQVGLRQEAAAALQPEEDLELWDKPLSRKDLASLRNIYDAHVIKMVSTGALLSYRYAIDEWVRTGEITGKTFRDTEELKAEVFLARAEMSDDAVRAEMSEGHRRARGDERCGDAARDSDGDAAETVTRRVTLAVTHRAEVVPEEGQPKA</sequence>
<feature type="region of interest" description="Disordered" evidence="1">
    <location>
        <begin position="175"/>
        <end position="202"/>
    </location>
</feature>
<evidence type="ECO:0000313" key="3">
    <source>
        <dbReference type="Proteomes" id="UP001642464"/>
    </source>
</evidence>
<name>A0ABP0RLZ4_9DINO</name>
<comment type="caution">
    <text evidence="2">The sequence shown here is derived from an EMBL/GenBank/DDBJ whole genome shotgun (WGS) entry which is preliminary data.</text>
</comment>
<proteinExistence type="predicted"/>
<feature type="compositionally biased region" description="Basic and acidic residues" evidence="1">
    <location>
        <begin position="175"/>
        <end position="197"/>
    </location>
</feature>
<evidence type="ECO:0000256" key="1">
    <source>
        <dbReference type="SAM" id="MobiDB-lite"/>
    </source>
</evidence>
<evidence type="ECO:0000313" key="2">
    <source>
        <dbReference type="EMBL" id="CAK9100222.1"/>
    </source>
</evidence>
<dbReference type="EMBL" id="CAXAMM010041588">
    <property type="protein sequence ID" value="CAK9100222.1"/>
    <property type="molecule type" value="Genomic_DNA"/>
</dbReference>
<organism evidence="2 3">
    <name type="scientific">Durusdinium trenchii</name>
    <dbReference type="NCBI Taxonomy" id="1381693"/>
    <lineage>
        <taxon>Eukaryota</taxon>
        <taxon>Sar</taxon>
        <taxon>Alveolata</taxon>
        <taxon>Dinophyceae</taxon>
        <taxon>Suessiales</taxon>
        <taxon>Symbiodiniaceae</taxon>
        <taxon>Durusdinium</taxon>
    </lineage>
</organism>
<reference evidence="2 3" key="1">
    <citation type="submission" date="2024-02" db="EMBL/GenBank/DDBJ databases">
        <authorList>
            <person name="Chen Y."/>
            <person name="Shah S."/>
            <person name="Dougan E. K."/>
            <person name="Thang M."/>
            <person name="Chan C."/>
        </authorList>
    </citation>
    <scope>NUCLEOTIDE SEQUENCE [LARGE SCALE GENOMIC DNA]</scope>
</reference>
<keyword evidence="3" id="KW-1185">Reference proteome</keyword>
<accession>A0ABP0RLZ4</accession>
<dbReference type="Proteomes" id="UP001642464">
    <property type="component" value="Unassembled WGS sequence"/>
</dbReference>